<sequence>MVSLEPSYAGVRNLVALKTLFQYNDKGYTALMFPGIGTAINIVAIVGGATLGVLVGNRMKEKTRILLTDVLGLVLILGAASAVIPLWSERYVQAVPQGWTLLIVLGSLLLGGLIGSLLKLETRLDGLGERLRIKFKASRESSFVEGFVAASLLFAIGPLAILGSISDGMGTGIDQLVLKSTLDFFAAMAFATSLGWGVAASAIPVAVYQGVWTVIGLGLGQVLDGYQIDAMTIVGGIMLLCIALRLLNIKHVAVGNLLPALAIAPVFAFVVHSL</sequence>
<dbReference type="InterPro" id="IPR007563">
    <property type="entry name" value="DUF554"/>
</dbReference>
<dbReference type="PANTHER" id="PTHR36111">
    <property type="entry name" value="INNER MEMBRANE PROTEIN-RELATED"/>
    <property type="match status" value="1"/>
</dbReference>
<feature type="transmembrane region" description="Helical" evidence="1">
    <location>
        <begin position="99"/>
        <end position="120"/>
    </location>
</feature>
<dbReference type="AlphaFoldDB" id="A0A6J6DDP9"/>
<evidence type="ECO:0000313" key="2">
    <source>
        <dbReference type="EMBL" id="CAB4562140.1"/>
    </source>
</evidence>
<keyword evidence="1" id="KW-0812">Transmembrane</keyword>
<accession>A0A6J6DDP9</accession>
<feature type="transmembrane region" description="Helical" evidence="1">
    <location>
        <begin position="253"/>
        <end position="271"/>
    </location>
</feature>
<organism evidence="2">
    <name type="scientific">freshwater metagenome</name>
    <dbReference type="NCBI Taxonomy" id="449393"/>
    <lineage>
        <taxon>unclassified sequences</taxon>
        <taxon>metagenomes</taxon>
        <taxon>ecological metagenomes</taxon>
    </lineage>
</organism>
<gene>
    <name evidence="2" type="ORF">UFOPK1643_00254</name>
</gene>
<name>A0A6J6DDP9_9ZZZZ</name>
<dbReference type="EMBL" id="CAEZTK010000010">
    <property type="protein sequence ID" value="CAB4562140.1"/>
    <property type="molecule type" value="Genomic_DNA"/>
</dbReference>
<protein>
    <submittedName>
        <fullName evidence="2">Unannotated protein</fullName>
    </submittedName>
</protein>
<dbReference type="PANTHER" id="PTHR36111:SF2">
    <property type="entry name" value="INNER MEMBRANE PROTEIN"/>
    <property type="match status" value="1"/>
</dbReference>
<feature type="transmembrane region" description="Helical" evidence="1">
    <location>
        <begin position="31"/>
        <end position="54"/>
    </location>
</feature>
<dbReference type="Pfam" id="PF04474">
    <property type="entry name" value="DUF554"/>
    <property type="match status" value="1"/>
</dbReference>
<keyword evidence="1" id="KW-1133">Transmembrane helix</keyword>
<feature type="transmembrane region" description="Helical" evidence="1">
    <location>
        <begin position="228"/>
        <end position="247"/>
    </location>
</feature>
<keyword evidence="1" id="KW-0472">Membrane</keyword>
<feature type="transmembrane region" description="Helical" evidence="1">
    <location>
        <begin position="66"/>
        <end position="87"/>
    </location>
</feature>
<feature type="transmembrane region" description="Helical" evidence="1">
    <location>
        <begin position="141"/>
        <end position="165"/>
    </location>
</feature>
<reference evidence="2" key="1">
    <citation type="submission" date="2020-05" db="EMBL/GenBank/DDBJ databases">
        <authorList>
            <person name="Chiriac C."/>
            <person name="Salcher M."/>
            <person name="Ghai R."/>
            <person name="Kavagutti S V."/>
        </authorList>
    </citation>
    <scope>NUCLEOTIDE SEQUENCE</scope>
</reference>
<evidence type="ECO:0000256" key="1">
    <source>
        <dbReference type="SAM" id="Phobius"/>
    </source>
</evidence>
<proteinExistence type="predicted"/>